<feature type="region of interest" description="Disordered" evidence="2">
    <location>
        <begin position="224"/>
        <end position="357"/>
    </location>
</feature>
<protein>
    <recommendedName>
        <fullName evidence="3">XRCC4 coiled-coil domain-containing protein</fullName>
    </recommendedName>
</protein>
<feature type="coiled-coil region" evidence="1">
    <location>
        <begin position="144"/>
        <end position="185"/>
    </location>
</feature>
<evidence type="ECO:0000256" key="1">
    <source>
        <dbReference type="SAM" id="Coils"/>
    </source>
</evidence>
<evidence type="ECO:0000313" key="5">
    <source>
        <dbReference type="Proteomes" id="UP001152649"/>
    </source>
</evidence>
<comment type="caution">
    <text evidence="4">The sequence shown here is derived from an EMBL/GenBank/DDBJ whole genome shotgun (WGS) entry which is preliminary data.</text>
</comment>
<organism evidence="4 5">
    <name type="scientific">Penicillium salamii</name>
    <dbReference type="NCBI Taxonomy" id="1612424"/>
    <lineage>
        <taxon>Eukaryota</taxon>
        <taxon>Fungi</taxon>
        <taxon>Dikarya</taxon>
        <taxon>Ascomycota</taxon>
        <taxon>Pezizomycotina</taxon>
        <taxon>Eurotiomycetes</taxon>
        <taxon>Eurotiomycetidae</taxon>
        <taxon>Eurotiales</taxon>
        <taxon>Aspergillaceae</taxon>
        <taxon>Penicillium</taxon>
    </lineage>
</organism>
<dbReference type="PANTHER" id="PTHR42067">
    <property type="entry name" value="YALI0C15378P"/>
    <property type="match status" value="1"/>
</dbReference>
<dbReference type="InterPro" id="IPR053962">
    <property type="entry name" value="XRCC4_CC"/>
</dbReference>
<reference evidence="4" key="1">
    <citation type="submission" date="2021-07" db="EMBL/GenBank/DDBJ databases">
        <authorList>
            <person name="Branca A.L. A."/>
        </authorList>
    </citation>
    <scope>NUCLEOTIDE SEQUENCE</scope>
</reference>
<dbReference type="SUPFAM" id="SSF58022">
    <property type="entry name" value="XRCC4, C-terminal oligomerization domain"/>
    <property type="match status" value="1"/>
</dbReference>
<dbReference type="Proteomes" id="UP001152649">
    <property type="component" value="Unassembled WGS sequence"/>
</dbReference>
<accession>A0A9W4INE9</accession>
<dbReference type="Pfam" id="PF21924">
    <property type="entry name" value="XRCC4_CC"/>
    <property type="match status" value="1"/>
</dbReference>
<name>A0A9W4INE9_9EURO</name>
<gene>
    <name evidence="4" type="ORF">PSALAMII_LOCUS2638</name>
</gene>
<evidence type="ECO:0000259" key="3">
    <source>
        <dbReference type="Pfam" id="PF21924"/>
    </source>
</evidence>
<dbReference type="Gene3D" id="1.20.5.370">
    <property type="match status" value="1"/>
</dbReference>
<dbReference type="OrthoDB" id="8064436at2759"/>
<proteinExistence type="predicted"/>
<feature type="compositionally biased region" description="Polar residues" evidence="2">
    <location>
        <begin position="327"/>
        <end position="338"/>
    </location>
</feature>
<sequence length="357" mass="39087">MSRVLRFERSDEPGFVLVQVSRNGPAPLDLTLTATEGEAPYVSLVKQTRLKDLRAKSYQGSEDEWCQILTFFLGQSAQSETPECVTGLEASATISNSDQDKTLNITIRKRVQTITQRIGTLKLQQNDEQSIELLDWAGISTARADELQHQVSSLASRYSRAEDTIRDLSQQLEELMQAKTQHETQLVANFVQILNEKKLKVRNQQRLLAAATVNPSRMSEIQAHIPAEPPATTGRSYQAKRSAGSLSDTDASDDFERMDIDRSKSDRGPASGQGSIGAGHSTPQSPEEQVTSSTDDDSSQDQPTQQPPRVVPGDDTAPPQRVLPFTKRTSGVTRSTVAAATKDDSEATGGETDDDEL</sequence>
<dbReference type="AlphaFoldDB" id="A0A9W4INE9"/>
<evidence type="ECO:0000313" key="4">
    <source>
        <dbReference type="EMBL" id="CAG8332138.1"/>
    </source>
</evidence>
<dbReference type="EMBL" id="CAJVPG010000099">
    <property type="protein sequence ID" value="CAG8332138.1"/>
    <property type="molecule type" value="Genomic_DNA"/>
</dbReference>
<feature type="domain" description="XRCC4 coiled-coil" evidence="3">
    <location>
        <begin position="154"/>
        <end position="203"/>
    </location>
</feature>
<feature type="compositionally biased region" description="Basic and acidic residues" evidence="2">
    <location>
        <begin position="254"/>
        <end position="267"/>
    </location>
</feature>
<dbReference type="PANTHER" id="PTHR42067:SF1">
    <property type="entry name" value="MITOTIC APPARATUS PROTEIN P62"/>
    <property type="match status" value="1"/>
</dbReference>
<keyword evidence="5" id="KW-1185">Reference proteome</keyword>
<feature type="compositionally biased region" description="Polar residues" evidence="2">
    <location>
        <begin position="281"/>
        <end position="290"/>
    </location>
</feature>
<evidence type="ECO:0000256" key="2">
    <source>
        <dbReference type="SAM" id="MobiDB-lite"/>
    </source>
</evidence>
<keyword evidence="1" id="KW-0175">Coiled coil</keyword>
<dbReference type="InterPro" id="IPR014751">
    <property type="entry name" value="XRCC4-like_C"/>
</dbReference>